<keyword evidence="1" id="KW-0812">Transmembrane</keyword>
<gene>
    <name evidence="2" type="ORF">D9757_010576</name>
</gene>
<dbReference type="Proteomes" id="UP000518752">
    <property type="component" value="Unassembled WGS sequence"/>
</dbReference>
<name>A0A8H5GW28_9AGAR</name>
<protein>
    <submittedName>
        <fullName evidence="2">Uncharacterized protein</fullName>
    </submittedName>
</protein>
<evidence type="ECO:0000256" key="1">
    <source>
        <dbReference type="SAM" id="Phobius"/>
    </source>
</evidence>
<comment type="caution">
    <text evidence="2">The sequence shown here is derived from an EMBL/GenBank/DDBJ whole genome shotgun (WGS) entry which is preliminary data.</text>
</comment>
<keyword evidence="1" id="KW-1133">Transmembrane helix</keyword>
<evidence type="ECO:0000313" key="2">
    <source>
        <dbReference type="EMBL" id="KAF5371880.1"/>
    </source>
</evidence>
<sequence length="171" mass="18637">MRDGIMNGTVIAYNVIETTGLVGALAIIITAILSHSIQRLSTWYLVLISGAVYSFSKLLLAMAHAQFGPSPNSTLCLIQSSLIYSGPICQSCKGTLPALEDEIRLAQLFQWSSVNWCHGPADDIQLDFNSFCGSIVKSWKFWKYERPSLPRAGRAATSLEVHAATVESSLV</sequence>
<feature type="transmembrane region" description="Helical" evidence="1">
    <location>
        <begin position="43"/>
        <end position="63"/>
    </location>
</feature>
<dbReference type="EMBL" id="JAACJN010000114">
    <property type="protein sequence ID" value="KAF5371880.1"/>
    <property type="molecule type" value="Genomic_DNA"/>
</dbReference>
<evidence type="ECO:0000313" key="3">
    <source>
        <dbReference type="Proteomes" id="UP000518752"/>
    </source>
</evidence>
<reference evidence="2 3" key="1">
    <citation type="journal article" date="2020" name="ISME J.">
        <title>Uncovering the hidden diversity of litter-decomposition mechanisms in mushroom-forming fungi.</title>
        <authorList>
            <person name="Floudas D."/>
            <person name="Bentzer J."/>
            <person name="Ahren D."/>
            <person name="Johansson T."/>
            <person name="Persson P."/>
            <person name="Tunlid A."/>
        </authorList>
    </citation>
    <scope>NUCLEOTIDE SEQUENCE [LARGE SCALE GENOMIC DNA]</scope>
    <source>
        <strain evidence="2 3">CBS 406.79</strain>
    </source>
</reference>
<feature type="transmembrane region" description="Helical" evidence="1">
    <location>
        <begin position="12"/>
        <end position="37"/>
    </location>
</feature>
<dbReference type="OrthoDB" id="2896404at2759"/>
<proteinExistence type="predicted"/>
<keyword evidence="3" id="KW-1185">Reference proteome</keyword>
<organism evidence="2 3">
    <name type="scientific">Collybiopsis confluens</name>
    <dbReference type="NCBI Taxonomy" id="2823264"/>
    <lineage>
        <taxon>Eukaryota</taxon>
        <taxon>Fungi</taxon>
        <taxon>Dikarya</taxon>
        <taxon>Basidiomycota</taxon>
        <taxon>Agaricomycotina</taxon>
        <taxon>Agaricomycetes</taxon>
        <taxon>Agaricomycetidae</taxon>
        <taxon>Agaricales</taxon>
        <taxon>Marasmiineae</taxon>
        <taxon>Omphalotaceae</taxon>
        <taxon>Collybiopsis</taxon>
    </lineage>
</organism>
<keyword evidence="1" id="KW-0472">Membrane</keyword>
<accession>A0A8H5GW28</accession>
<dbReference type="AlphaFoldDB" id="A0A8H5GW28"/>